<dbReference type="InterPro" id="IPR000259">
    <property type="entry name" value="Adhesion_dom_fimbrial"/>
</dbReference>
<name>A0ABN4PUF3_YERET</name>
<dbReference type="SUPFAM" id="SSF49401">
    <property type="entry name" value="Bacterial adhesins"/>
    <property type="match status" value="1"/>
</dbReference>
<comment type="similarity">
    <text evidence="2">Belongs to the fimbrial protein family.</text>
</comment>
<comment type="subcellular location">
    <subcellularLocation>
        <location evidence="1">Fimbrium</location>
    </subcellularLocation>
</comment>
<sequence length="127" mass="13314">MGAFLKSEIKNKGDKVSGSERDFDIKLTGCPVVTGAPVLMSIAFTGTADLEDDKLLKLDATGAEGIGIGLYDKDGNQISLNSASYEYPDAINSANVNIPFKVAYVANGQSGVAGKAEATLNFDISYK</sequence>
<accession>A0ABN4PUF3</accession>
<evidence type="ECO:0000256" key="1">
    <source>
        <dbReference type="ARBA" id="ARBA00004561"/>
    </source>
</evidence>
<keyword evidence="4" id="KW-0281">Fimbrium</keyword>
<evidence type="ECO:0000313" key="6">
    <source>
        <dbReference type="EMBL" id="ANI30639.1"/>
    </source>
</evidence>
<keyword evidence="7" id="KW-1185">Reference proteome</keyword>
<proteinExistence type="inferred from homology"/>
<gene>
    <name evidence="6" type="ORF">PL78_12480</name>
</gene>
<dbReference type="PANTHER" id="PTHR33420">
    <property type="entry name" value="FIMBRIAL SUBUNIT ELFA-RELATED"/>
    <property type="match status" value="1"/>
</dbReference>
<dbReference type="Proteomes" id="UP000266744">
    <property type="component" value="Chromosome"/>
</dbReference>
<dbReference type="Gene3D" id="2.60.40.1090">
    <property type="entry name" value="Fimbrial-type adhesion domain"/>
    <property type="match status" value="1"/>
</dbReference>
<feature type="domain" description="Fimbrial-type adhesion" evidence="5">
    <location>
        <begin position="2"/>
        <end position="127"/>
    </location>
</feature>
<organism evidence="6 7">
    <name type="scientific">Yersinia entomophaga</name>
    <dbReference type="NCBI Taxonomy" id="935293"/>
    <lineage>
        <taxon>Bacteria</taxon>
        <taxon>Pseudomonadati</taxon>
        <taxon>Pseudomonadota</taxon>
        <taxon>Gammaproteobacteria</taxon>
        <taxon>Enterobacterales</taxon>
        <taxon>Yersiniaceae</taxon>
        <taxon>Yersinia</taxon>
    </lineage>
</organism>
<evidence type="ECO:0000259" key="5">
    <source>
        <dbReference type="Pfam" id="PF00419"/>
    </source>
</evidence>
<evidence type="ECO:0000256" key="2">
    <source>
        <dbReference type="ARBA" id="ARBA00006671"/>
    </source>
</evidence>
<dbReference type="InterPro" id="IPR008966">
    <property type="entry name" value="Adhesion_dom_sf"/>
</dbReference>
<evidence type="ECO:0000256" key="3">
    <source>
        <dbReference type="ARBA" id="ARBA00022729"/>
    </source>
</evidence>
<evidence type="ECO:0000256" key="4">
    <source>
        <dbReference type="ARBA" id="ARBA00023263"/>
    </source>
</evidence>
<dbReference type="EMBL" id="CP010029">
    <property type="protein sequence ID" value="ANI30639.1"/>
    <property type="molecule type" value="Genomic_DNA"/>
</dbReference>
<protein>
    <recommendedName>
        <fullName evidence="5">Fimbrial-type adhesion domain-containing protein</fullName>
    </recommendedName>
</protein>
<dbReference type="PANTHER" id="PTHR33420:SF3">
    <property type="entry name" value="FIMBRIAL SUBUNIT ELFA"/>
    <property type="match status" value="1"/>
</dbReference>
<evidence type="ECO:0000313" key="7">
    <source>
        <dbReference type="Proteomes" id="UP000266744"/>
    </source>
</evidence>
<dbReference type="Pfam" id="PF00419">
    <property type="entry name" value="Fimbrial"/>
    <property type="match status" value="1"/>
</dbReference>
<dbReference type="InterPro" id="IPR036937">
    <property type="entry name" value="Adhesion_dom_fimbrial_sf"/>
</dbReference>
<keyword evidence="3" id="KW-0732">Signal</keyword>
<reference evidence="7" key="1">
    <citation type="journal article" date="2016" name="Toxins">
        <title>The Draft Genome Sequence of the Yersinia entomophaga Entomopathogenic Type Strain MH96T.</title>
        <authorList>
            <person name="Hurst M.R."/>
            <person name="Beattie A."/>
            <person name="Altermann E."/>
            <person name="Moraga R.M."/>
            <person name="Harper L.A."/>
            <person name="Calder J."/>
            <person name="Laugraud A."/>
        </authorList>
    </citation>
    <scope>NUCLEOTIDE SEQUENCE [LARGE SCALE GENOMIC DNA]</scope>
    <source>
        <strain evidence="7">MH96</strain>
    </source>
</reference>
<dbReference type="InterPro" id="IPR050263">
    <property type="entry name" value="Bact_Fimbrial_Adh_Pro"/>
</dbReference>